<comment type="caution">
    <text evidence="2">The sequence shown here is derived from an EMBL/GenBank/DDBJ whole genome shotgun (WGS) entry which is preliminary data.</text>
</comment>
<dbReference type="SUPFAM" id="SSF47598">
    <property type="entry name" value="Ribbon-helix-helix"/>
    <property type="match status" value="1"/>
</dbReference>
<keyword evidence="3" id="KW-1185">Reference proteome</keyword>
<accession>A0A937CKG0</accession>
<sequence>MSNLLVRDIPESLKQDLSNVARETGRSMSDEVKDMIRQGIAAHRAEKSGVHAKNAFEELRELFAPSDEESEHFAEIMNDIENGRKKDHVRSFSFDE</sequence>
<protein>
    <recommendedName>
        <fullName evidence="1">Antitoxin FitA-like ribbon-helix-helix domain-containing protein</fullName>
    </recommendedName>
</protein>
<organism evidence="2 3">
    <name type="scientific">Rhizobium setariae</name>
    <dbReference type="NCBI Taxonomy" id="2801340"/>
    <lineage>
        <taxon>Bacteria</taxon>
        <taxon>Pseudomonadati</taxon>
        <taxon>Pseudomonadota</taxon>
        <taxon>Alphaproteobacteria</taxon>
        <taxon>Hyphomicrobiales</taxon>
        <taxon>Rhizobiaceae</taxon>
        <taxon>Rhizobium/Agrobacterium group</taxon>
        <taxon>Rhizobium</taxon>
    </lineage>
</organism>
<reference evidence="2" key="1">
    <citation type="submission" date="2021-01" db="EMBL/GenBank/DDBJ databases">
        <title>Rhizobium sp. strain KVB221 16S ribosomal RNA gene Genome sequencing and assembly.</title>
        <authorList>
            <person name="Kang M."/>
        </authorList>
    </citation>
    <scope>NUCLEOTIDE SEQUENCE</scope>
    <source>
        <strain evidence="2">KVB221</strain>
    </source>
</reference>
<dbReference type="InterPro" id="IPR010985">
    <property type="entry name" value="Ribbon_hlx_hlx"/>
</dbReference>
<dbReference type="InterPro" id="IPR013321">
    <property type="entry name" value="Arc_rbn_hlx_hlx"/>
</dbReference>
<evidence type="ECO:0000313" key="3">
    <source>
        <dbReference type="Proteomes" id="UP000633219"/>
    </source>
</evidence>
<gene>
    <name evidence="2" type="ORF">JJB09_00170</name>
</gene>
<dbReference type="Gene3D" id="1.10.1220.10">
    <property type="entry name" value="Met repressor-like"/>
    <property type="match status" value="1"/>
</dbReference>
<dbReference type="Pfam" id="PF22513">
    <property type="entry name" value="FitA-like_RHH"/>
    <property type="match status" value="1"/>
</dbReference>
<feature type="domain" description="Antitoxin FitA-like ribbon-helix-helix" evidence="1">
    <location>
        <begin position="3"/>
        <end position="38"/>
    </location>
</feature>
<name>A0A937CKG0_9HYPH</name>
<evidence type="ECO:0000313" key="2">
    <source>
        <dbReference type="EMBL" id="MBL0370431.1"/>
    </source>
</evidence>
<proteinExistence type="predicted"/>
<dbReference type="RefSeq" id="WP_201651610.1">
    <property type="nucleotide sequence ID" value="NZ_JAEQNC010000001.1"/>
</dbReference>
<evidence type="ECO:0000259" key="1">
    <source>
        <dbReference type="Pfam" id="PF22513"/>
    </source>
</evidence>
<dbReference type="EMBL" id="JAEQNC010000001">
    <property type="protein sequence ID" value="MBL0370431.1"/>
    <property type="molecule type" value="Genomic_DNA"/>
</dbReference>
<dbReference type="InterPro" id="IPR053853">
    <property type="entry name" value="FitA-like_RHH"/>
</dbReference>
<dbReference type="GO" id="GO:0006355">
    <property type="term" value="P:regulation of DNA-templated transcription"/>
    <property type="evidence" value="ECO:0007669"/>
    <property type="project" value="InterPro"/>
</dbReference>
<dbReference type="AlphaFoldDB" id="A0A937CKG0"/>
<dbReference type="Proteomes" id="UP000633219">
    <property type="component" value="Unassembled WGS sequence"/>
</dbReference>